<dbReference type="EMBL" id="BAAASD010000004">
    <property type="protein sequence ID" value="GAA2331604.1"/>
    <property type="molecule type" value="Genomic_DNA"/>
</dbReference>
<sequence>MGPSPQRFDCATLYAYTLLQPNVAARVRAAFPILGSPAGLAAEATVCAQLLQTVSRGDNLVLEDRLRDWSEDLCRRQS</sequence>
<reference evidence="1 2" key="1">
    <citation type="journal article" date="2019" name="Int. J. Syst. Evol. Microbiol.">
        <title>The Global Catalogue of Microorganisms (GCM) 10K type strain sequencing project: providing services to taxonomists for standard genome sequencing and annotation.</title>
        <authorList>
            <consortium name="The Broad Institute Genomics Platform"/>
            <consortium name="The Broad Institute Genome Sequencing Center for Infectious Disease"/>
            <person name="Wu L."/>
            <person name="Ma J."/>
        </authorList>
    </citation>
    <scope>NUCLEOTIDE SEQUENCE [LARGE SCALE GENOMIC DNA]</scope>
    <source>
        <strain evidence="1 2">JCM 4316</strain>
    </source>
</reference>
<dbReference type="RefSeq" id="WP_346173539.1">
    <property type="nucleotide sequence ID" value="NZ_BAAASD010000004.1"/>
</dbReference>
<protein>
    <submittedName>
        <fullName evidence="1">Uncharacterized protein</fullName>
    </submittedName>
</protein>
<evidence type="ECO:0000313" key="1">
    <source>
        <dbReference type="EMBL" id="GAA2331604.1"/>
    </source>
</evidence>
<comment type="caution">
    <text evidence="1">The sequence shown here is derived from an EMBL/GenBank/DDBJ whole genome shotgun (WGS) entry which is preliminary data.</text>
</comment>
<gene>
    <name evidence="1" type="ORF">GCM10010246_13510</name>
</gene>
<organism evidence="1 2">
    <name type="scientific">Streptomyces cuspidosporus</name>
    <dbReference type="NCBI Taxonomy" id="66882"/>
    <lineage>
        <taxon>Bacteria</taxon>
        <taxon>Bacillati</taxon>
        <taxon>Actinomycetota</taxon>
        <taxon>Actinomycetes</taxon>
        <taxon>Kitasatosporales</taxon>
        <taxon>Streptomycetaceae</taxon>
        <taxon>Streptomyces</taxon>
    </lineage>
</organism>
<dbReference type="Proteomes" id="UP001500253">
    <property type="component" value="Unassembled WGS sequence"/>
</dbReference>
<evidence type="ECO:0000313" key="2">
    <source>
        <dbReference type="Proteomes" id="UP001500253"/>
    </source>
</evidence>
<keyword evidence="2" id="KW-1185">Reference proteome</keyword>
<proteinExistence type="predicted"/>
<name>A0ABN3FJS4_9ACTN</name>
<accession>A0ABN3FJS4</accession>